<dbReference type="PANTHER" id="PTHR33121">
    <property type="entry name" value="CYCLIC DI-GMP PHOSPHODIESTERASE PDEF"/>
    <property type="match status" value="1"/>
</dbReference>
<gene>
    <name evidence="4" type="ORF">MNBD_NITROSPINAE03-1317</name>
</gene>
<evidence type="ECO:0000259" key="2">
    <source>
        <dbReference type="PROSITE" id="PS50883"/>
    </source>
</evidence>
<feature type="domain" description="EAL" evidence="2">
    <location>
        <begin position="408"/>
        <end position="651"/>
    </location>
</feature>
<dbReference type="InterPro" id="IPR042461">
    <property type="entry name" value="LapD_MoxY_peri_C"/>
</dbReference>
<dbReference type="InterPro" id="IPR043128">
    <property type="entry name" value="Rev_trsase/Diguanyl_cyclase"/>
</dbReference>
<keyword evidence="1" id="KW-0472">Membrane</keyword>
<dbReference type="PROSITE" id="PS50887">
    <property type="entry name" value="GGDEF"/>
    <property type="match status" value="1"/>
</dbReference>
<dbReference type="PROSITE" id="PS50883">
    <property type="entry name" value="EAL"/>
    <property type="match status" value="1"/>
</dbReference>
<dbReference type="Pfam" id="PF00990">
    <property type="entry name" value="GGDEF"/>
    <property type="match status" value="1"/>
</dbReference>
<dbReference type="InterPro" id="IPR050706">
    <property type="entry name" value="Cyclic-di-GMP_PDE-like"/>
</dbReference>
<keyword evidence="1" id="KW-1133">Transmembrane helix</keyword>
<organism evidence="4">
    <name type="scientific">hydrothermal vent metagenome</name>
    <dbReference type="NCBI Taxonomy" id="652676"/>
    <lineage>
        <taxon>unclassified sequences</taxon>
        <taxon>metagenomes</taxon>
        <taxon>ecological metagenomes</taxon>
    </lineage>
</organism>
<dbReference type="Gene3D" id="3.30.70.270">
    <property type="match status" value="1"/>
</dbReference>
<accession>A0A3B1CQH0</accession>
<dbReference type="PANTHER" id="PTHR33121:SF79">
    <property type="entry name" value="CYCLIC DI-GMP PHOSPHODIESTERASE PDED-RELATED"/>
    <property type="match status" value="1"/>
</dbReference>
<evidence type="ECO:0000256" key="1">
    <source>
        <dbReference type="SAM" id="Phobius"/>
    </source>
</evidence>
<proteinExistence type="predicted"/>
<dbReference type="Pfam" id="PF00563">
    <property type="entry name" value="EAL"/>
    <property type="match status" value="1"/>
</dbReference>
<evidence type="ECO:0000259" key="3">
    <source>
        <dbReference type="PROSITE" id="PS50887"/>
    </source>
</evidence>
<evidence type="ECO:0000313" key="4">
    <source>
        <dbReference type="EMBL" id="VAX24940.1"/>
    </source>
</evidence>
<feature type="domain" description="GGDEF" evidence="3">
    <location>
        <begin position="266"/>
        <end position="397"/>
    </location>
</feature>
<feature type="transmembrane region" description="Helical" evidence="1">
    <location>
        <begin position="153"/>
        <end position="175"/>
    </location>
</feature>
<feature type="transmembrane region" description="Helical" evidence="1">
    <location>
        <begin position="7"/>
        <end position="24"/>
    </location>
</feature>
<dbReference type="NCBIfam" id="TIGR00254">
    <property type="entry name" value="GGDEF"/>
    <property type="match status" value="1"/>
</dbReference>
<dbReference type="SMART" id="SM00267">
    <property type="entry name" value="GGDEF"/>
    <property type="match status" value="1"/>
</dbReference>
<dbReference type="InterPro" id="IPR032244">
    <property type="entry name" value="LapD_MoxY_N"/>
</dbReference>
<dbReference type="SUPFAM" id="SSF141868">
    <property type="entry name" value="EAL domain-like"/>
    <property type="match status" value="1"/>
</dbReference>
<sequence>MSLSRQLIIIVSLLFLLGFAGTFYKSISNMRSYLVTQLESHAQDTATSLGLSLQPSFAEGDIATMDTMVNAIFDGGYYREITVEKADGSKLIERLNEVQIEGVPLWFIKLIPLDTPRREALISAGWKPGAKVYVRSHPGYAYVELWESSEGTFWWFTGGLVFVWFLLVIVLRIVLAPLKAVEGQALAISEREFPVLEKLPWTKELRSVVLAMNKMSRKVKRIVTEQTDLAERMRREAYEDQVTGLGNRRSFDIQLKHMVTAKDEISQGALVMVRIGDFVEYNTRFGWADGNKLLVEVANLLKGKTKGMRNAILARIGGAEFAVLAHNTTVEDAEELAKLIGIGLEEFEIEGLEKGVAHIGIGFYSLDQTASKLLAQADMALRHAQQKGPNAWHIYEAESLQTTEVMGAHEWKGVIEGVVKARSISFLYQPAKAIIDGSTLHYEALARINGEDGSLIPAAVFMPMVERLELTMEVDRILVQNLLDFIVKSPEHHKVYAINLFSASVHNAGFVDWLLDTLSKNKTAASRLIFEVPEYGALSDIESFGKLVNSINETGAKVTIDNFGSTSTALSYLRGLKLEFIKIDGSYIKDIGANKDNQLFIQAITEVAHGLDIHVVAKSVESDEDLKILRELHVDGAQGYFTGKPQETPEG</sequence>
<dbReference type="Gene3D" id="3.30.110.200">
    <property type="match status" value="1"/>
</dbReference>
<name>A0A3B1CQH0_9ZZZZ</name>
<dbReference type="InterPro" id="IPR035919">
    <property type="entry name" value="EAL_sf"/>
</dbReference>
<dbReference type="Gene3D" id="6.20.270.20">
    <property type="entry name" value="LapD/MoxY periplasmic domain"/>
    <property type="match status" value="1"/>
</dbReference>
<dbReference type="InterPro" id="IPR001633">
    <property type="entry name" value="EAL_dom"/>
</dbReference>
<keyword evidence="1" id="KW-0812">Transmembrane</keyword>
<dbReference type="InterPro" id="IPR029787">
    <property type="entry name" value="Nucleotide_cyclase"/>
</dbReference>
<dbReference type="EMBL" id="UOGB01000309">
    <property type="protein sequence ID" value="VAX24940.1"/>
    <property type="molecule type" value="Genomic_DNA"/>
</dbReference>
<reference evidence="4" key="1">
    <citation type="submission" date="2018-06" db="EMBL/GenBank/DDBJ databases">
        <authorList>
            <person name="Zhirakovskaya E."/>
        </authorList>
    </citation>
    <scope>NUCLEOTIDE SEQUENCE</scope>
</reference>
<dbReference type="InterPro" id="IPR000160">
    <property type="entry name" value="GGDEF_dom"/>
</dbReference>
<protein>
    <submittedName>
        <fullName evidence="4">Diguanylate cyclase/phosphodiesterase (GGDEF &amp; EAL domains) with PAS/PAC sensor(S)</fullName>
    </submittedName>
</protein>
<dbReference type="GO" id="GO:0071111">
    <property type="term" value="F:cyclic-guanylate-specific phosphodiesterase activity"/>
    <property type="evidence" value="ECO:0007669"/>
    <property type="project" value="InterPro"/>
</dbReference>
<dbReference type="SUPFAM" id="SSF55073">
    <property type="entry name" value="Nucleotide cyclase"/>
    <property type="match status" value="1"/>
</dbReference>
<dbReference type="SMART" id="SM00052">
    <property type="entry name" value="EAL"/>
    <property type="match status" value="1"/>
</dbReference>
<dbReference type="AlphaFoldDB" id="A0A3B1CQH0"/>
<dbReference type="CDD" id="cd01949">
    <property type="entry name" value="GGDEF"/>
    <property type="match status" value="1"/>
</dbReference>
<dbReference type="Pfam" id="PF16448">
    <property type="entry name" value="LapD_MoxY_N"/>
    <property type="match status" value="1"/>
</dbReference>
<dbReference type="Gene3D" id="3.20.20.450">
    <property type="entry name" value="EAL domain"/>
    <property type="match status" value="1"/>
</dbReference>
<dbReference type="CDD" id="cd01948">
    <property type="entry name" value="EAL"/>
    <property type="match status" value="1"/>
</dbReference>